<feature type="region of interest" description="Disordered" evidence="1">
    <location>
        <begin position="345"/>
        <end position="413"/>
    </location>
</feature>
<dbReference type="GeneID" id="13452209"/>
<proteinExistence type="predicted"/>
<dbReference type="EMBL" id="FR799586">
    <property type="protein sequence ID" value="CBZ30154.1"/>
    <property type="molecule type" value="Genomic_DNA"/>
</dbReference>
<dbReference type="OMA" id="CPLTSKA"/>
<dbReference type="AlphaFoldDB" id="E9B4I5"/>
<feature type="compositionally biased region" description="Low complexity" evidence="1">
    <location>
        <begin position="294"/>
        <end position="310"/>
    </location>
</feature>
<feature type="compositionally biased region" description="Polar residues" evidence="1">
    <location>
        <begin position="68"/>
        <end position="79"/>
    </location>
</feature>
<gene>
    <name evidence="2" type="ORF">LMXM_33_0175</name>
</gene>
<reference evidence="2 3" key="1">
    <citation type="journal article" date="2011" name="Genome Res.">
        <title>Chromosome and gene copy number variation allow major structural change between species and strains of Leishmania.</title>
        <authorList>
            <person name="Rogers M.B."/>
            <person name="Hilley J.D."/>
            <person name="Dickens N.J."/>
            <person name="Wilkes J."/>
            <person name="Bates P.A."/>
            <person name="Depledge D.P."/>
            <person name="Harris D."/>
            <person name="Her Y."/>
            <person name="Herzyk P."/>
            <person name="Imamura H."/>
            <person name="Otto T.D."/>
            <person name="Sanders M."/>
            <person name="Seeger K."/>
            <person name="Dujardin J.C."/>
            <person name="Berriman M."/>
            <person name="Smith D.F."/>
            <person name="Hertz-Fowler C."/>
            <person name="Mottram J.C."/>
        </authorList>
    </citation>
    <scope>NUCLEOTIDE SEQUENCE [LARGE SCALE GENOMIC DNA]</scope>
    <source>
        <strain evidence="2 3">MHOM/GT/2001/U1103</strain>
    </source>
</reference>
<feature type="region of interest" description="Disordered" evidence="1">
    <location>
        <begin position="1"/>
        <end position="79"/>
    </location>
</feature>
<feature type="region of interest" description="Disordered" evidence="1">
    <location>
        <begin position="288"/>
        <end position="314"/>
    </location>
</feature>
<accession>E9B4I5</accession>
<keyword evidence="3" id="KW-1185">Reference proteome</keyword>
<dbReference type="Proteomes" id="UP000007259">
    <property type="component" value="Chromosome 33"/>
</dbReference>
<dbReference type="PhylomeDB" id="E9B4I5"/>
<protein>
    <submittedName>
        <fullName evidence="2">Uncharacterized protein</fullName>
    </submittedName>
</protein>
<feature type="region of interest" description="Disordered" evidence="1">
    <location>
        <begin position="578"/>
        <end position="604"/>
    </location>
</feature>
<evidence type="ECO:0000313" key="2">
    <source>
        <dbReference type="EMBL" id="CBZ30154.1"/>
    </source>
</evidence>
<dbReference type="VEuPathDB" id="TriTrypDB:LmxM.33.0175"/>
<evidence type="ECO:0000256" key="1">
    <source>
        <dbReference type="SAM" id="MobiDB-lite"/>
    </source>
</evidence>
<dbReference type="KEGG" id="lmi:LMXM_33_0175"/>
<sequence length="621" mass="65637">MSSRFFGKHQKTLHNRSHSSFDSLPRHAASPPRPPQYMEADKAVPSVSKSPTFASSPPSPKCPAPCTHTMSHTNSTVPSSKLPFSNSVTGNGAVLIGALASFDSEAPRGRPLSVAEDGATSGSSSGLSRAAVLMSARGDASPPFSPQPSGSVLAVFCPLTSKAWQSGTIRDGIAVDADMTSKVSTISPHTGLQSPLFFSSGWSQQSVSAAAQGTPPSFMGTPGQSLISAGAEDNDEDTVHNRGIMHSPNHSVSLLSAPKAFMAVYSGQSPKPLAMKFNGSPVFEVSLTTPPSIRAPRTGAARGAGATPAPSSCLPSESLEQYSLLRSPILHPLTPLSMSPSAPLSPGFGSIAKTEQTQSRLSRHRLAASAGSEKLPVRRSNEMQSRGAAVASPPHAAVPSVNSNRETLDDHLVSPPRRSYCRPLPSLNEASLSSFFAVHDAGLHANLPSAQASEEDAADRATSATLPRICSSEETDAEEGVAAAFAHDTTDDPFEAFWDISPAARWGSSATEMPPHITTSSAPFETGSAFCSVTAFASETHEKDNHPSEVLNQNNRLSSLSMANQRNTIVHRFSAAHQRNSVNRSADTQRTASKATTLQQRQRRFSLQQEDTIEIKRRSYV</sequence>
<feature type="compositionally biased region" description="Low complexity" evidence="1">
    <location>
        <begin position="388"/>
        <end position="403"/>
    </location>
</feature>
<dbReference type="OrthoDB" id="265920at2759"/>
<name>E9B4I5_LEIMU</name>
<feature type="compositionally biased region" description="Polar residues" evidence="1">
    <location>
        <begin position="578"/>
        <end position="598"/>
    </location>
</feature>
<organism evidence="2 3">
    <name type="scientific">Leishmania mexicana (strain MHOM/GT/2001/U1103)</name>
    <dbReference type="NCBI Taxonomy" id="929439"/>
    <lineage>
        <taxon>Eukaryota</taxon>
        <taxon>Discoba</taxon>
        <taxon>Euglenozoa</taxon>
        <taxon>Kinetoplastea</taxon>
        <taxon>Metakinetoplastina</taxon>
        <taxon>Trypanosomatida</taxon>
        <taxon>Trypanosomatidae</taxon>
        <taxon>Leishmaniinae</taxon>
        <taxon>Leishmania</taxon>
    </lineage>
</organism>
<feature type="compositionally biased region" description="Basic residues" evidence="1">
    <location>
        <begin position="1"/>
        <end position="17"/>
    </location>
</feature>
<evidence type="ECO:0000313" key="3">
    <source>
        <dbReference type="Proteomes" id="UP000007259"/>
    </source>
</evidence>
<dbReference type="RefSeq" id="XP_003878602.1">
    <property type="nucleotide sequence ID" value="XM_003878553.1"/>
</dbReference>